<protein>
    <submittedName>
        <fullName evidence="2">Endonuclease domain-containing protein</fullName>
    </submittedName>
</protein>
<evidence type="ECO:0000259" key="1">
    <source>
        <dbReference type="Pfam" id="PF04480"/>
    </source>
</evidence>
<organism evidence="2 3">
    <name type="scientific">Mucilaginibacter lutimaris</name>
    <dbReference type="NCBI Taxonomy" id="931629"/>
    <lineage>
        <taxon>Bacteria</taxon>
        <taxon>Pseudomonadati</taxon>
        <taxon>Bacteroidota</taxon>
        <taxon>Sphingobacteriia</taxon>
        <taxon>Sphingobacteriales</taxon>
        <taxon>Sphingobacteriaceae</taxon>
        <taxon>Mucilaginibacter</taxon>
    </lineage>
</organism>
<dbReference type="InterPro" id="IPR007569">
    <property type="entry name" value="DUF559"/>
</dbReference>
<dbReference type="PANTHER" id="PTHR38590:SF1">
    <property type="entry name" value="BLL0828 PROTEIN"/>
    <property type="match status" value="1"/>
</dbReference>
<dbReference type="RefSeq" id="WP_377137641.1">
    <property type="nucleotide sequence ID" value="NZ_JBHTIA010000003.1"/>
</dbReference>
<feature type="domain" description="DUF559" evidence="1">
    <location>
        <begin position="6"/>
        <end position="116"/>
    </location>
</feature>
<dbReference type="GO" id="GO:0004519">
    <property type="term" value="F:endonuclease activity"/>
    <property type="evidence" value="ECO:0007669"/>
    <property type="project" value="UniProtKB-KW"/>
</dbReference>
<keyword evidence="2" id="KW-0255">Endonuclease</keyword>
<dbReference type="Gene3D" id="3.40.960.10">
    <property type="entry name" value="VSR Endonuclease"/>
    <property type="match status" value="1"/>
</dbReference>
<dbReference type="Pfam" id="PF04480">
    <property type="entry name" value="DUF559"/>
    <property type="match status" value="1"/>
</dbReference>
<reference evidence="3" key="1">
    <citation type="journal article" date="2019" name="Int. J. Syst. Evol. Microbiol.">
        <title>The Global Catalogue of Microorganisms (GCM) 10K type strain sequencing project: providing services to taxonomists for standard genome sequencing and annotation.</title>
        <authorList>
            <consortium name="The Broad Institute Genomics Platform"/>
            <consortium name="The Broad Institute Genome Sequencing Center for Infectious Disease"/>
            <person name="Wu L."/>
            <person name="Ma J."/>
        </authorList>
    </citation>
    <scope>NUCLEOTIDE SEQUENCE [LARGE SCALE GENOMIC DNA]</scope>
    <source>
        <strain evidence="3">CCUG 60742</strain>
    </source>
</reference>
<evidence type="ECO:0000313" key="2">
    <source>
        <dbReference type="EMBL" id="MFD0763500.1"/>
    </source>
</evidence>
<dbReference type="Proteomes" id="UP001597073">
    <property type="component" value="Unassembled WGS sequence"/>
</dbReference>
<dbReference type="InterPro" id="IPR011335">
    <property type="entry name" value="Restrct_endonuc-II-like"/>
</dbReference>
<keyword evidence="2" id="KW-0378">Hydrolase</keyword>
<keyword evidence="2" id="KW-0540">Nuclease</keyword>
<dbReference type="EMBL" id="JBHTIA010000003">
    <property type="protein sequence ID" value="MFD0763500.1"/>
    <property type="molecule type" value="Genomic_DNA"/>
</dbReference>
<keyword evidence="3" id="KW-1185">Reference proteome</keyword>
<evidence type="ECO:0000313" key="3">
    <source>
        <dbReference type="Proteomes" id="UP001597073"/>
    </source>
</evidence>
<dbReference type="SUPFAM" id="SSF52980">
    <property type="entry name" value="Restriction endonuclease-like"/>
    <property type="match status" value="1"/>
</dbReference>
<dbReference type="InterPro" id="IPR047216">
    <property type="entry name" value="Endonuclease_DUF559_bact"/>
</dbReference>
<accession>A0ABW2ZAG6</accession>
<dbReference type="PANTHER" id="PTHR38590">
    <property type="entry name" value="BLL0828 PROTEIN"/>
    <property type="match status" value="1"/>
</dbReference>
<proteinExistence type="predicted"/>
<dbReference type="CDD" id="cd01038">
    <property type="entry name" value="Endonuclease_DUF559"/>
    <property type="match status" value="1"/>
</dbReference>
<sequence length="118" mass="13921">MPSIIQLCRELRQKQTPAENKLWNMLRNREFMGRKFLRQHPICIKSVMGKYEYYIPDFYCDEAKLVIEADGPVHLYKKDYDKNRDAVLKGLGLTVLRFTNEEIEKDLIAVLNTIRASL</sequence>
<name>A0ABW2ZAG6_9SPHI</name>
<gene>
    <name evidence="2" type="ORF">ACFQZI_01455</name>
</gene>
<comment type="caution">
    <text evidence="2">The sequence shown here is derived from an EMBL/GenBank/DDBJ whole genome shotgun (WGS) entry which is preliminary data.</text>
</comment>